<reference evidence="12" key="1">
    <citation type="submission" date="2017-04" db="EMBL/GenBank/DDBJ databases">
        <authorList>
            <person name="Varghese N."/>
            <person name="Submissions S."/>
        </authorList>
    </citation>
    <scope>NUCLEOTIDE SEQUENCE [LARGE SCALE GENOMIC DNA]</scope>
    <source>
        <strain evidence="12">CGMCC 1.12708</strain>
    </source>
</reference>
<evidence type="ECO:0000256" key="5">
    <source>
        <dbReference type="ARBA" id="ARBA00022842"/>
    </source>
</evidence>
<dbReference type="Gene3D" id="1.10.357.20">
    <property type="entry name" value="SLC41 divalent cation transporters, integral membrane domain"/>
    <property type="match status" value="1"/>
</dbReference>
<protein>
    <recommendedName>
        <fullName evidence="9">Magnesium transporter MgtE</fullName>
    </recommendedName>
</protein>
<keyword evidence="8" id="KW-0129">CBS domain</keyword>
<evidence type="ECO:0000313" key="11">
    <source>
        <dbReference type="EMBL" id="SMC66388.1"/>
    </source>
</evidence>
<feature type="transmembrane region" description="Helical" evidence="9">
    <location>
        <begin position="360"/>
        <end position="382"/>
    </location>
</feature>
<feature type="domain" description="CBS" evidence="10">
    <location>
        <begin position="205"/>
        <end position="261"/>
    </location>
</feature>
<keyword evidence="6 9" id="KW-1133">Transmembrane helix</keyword>
<comment type="subcellular location">
    <subcellularLocation>
        <location evidence="9">Cell membrane</location>
        <topology evidence="9">Multi-pass membrane protein</topology>
    </subcellularLocation>
    <subcellularLocation>
        <location evidence="1">Membrane</location>
        <topology evidence="1">Multi-pass membrane protein</topology>
    </subcellularLocation>
</comment>
<dbReference type="InterPro" id="IPR046342">
    <property type="entry name" value="CBS_dom_sf"/>
</dbReference>
<dbReference type="PROSITE" id="PS51371">
    <property type="entry name" value="CBS"/>
    <property type="match status" value="2"/>
</dbReference>
<dbReference type="Gene3D" id="3.10.580.10">
    <property type="entry name" value="CBS-domain"/>
    <property type="match status" value="1"/>
</dbReference>
<evidence type="ECO:0000256" key="9">
    <source>
        <dbReference type="RuleBase" id="RU362011"/>
    </source>
</evidence>
<dbReference type="GO" id="GO:0015095">
    <property type="term" value="F:magnesium ion transmembrane transporter activity"/>
    <property type="evidence" value="ECO:0007669"/>
    <property type="project" value="UniProtKB-UniRule"/>
</dbReference>
<evidence type="ECO:0000256" key="1">
    <source>
        <dbReference type="ARBA" id="ARBA00004141"/>
    </source>
</evidence>
<comment type="function">
    <text evidence="9">Acts as a magnesium transporter.</text>
</comment>
<keyword evidence="4 9" id="KW-0812">Transmembrane</keyword>
<dbReference type="OrthoDB" id="9790355at2"/>
<evidence type="ECO:0000256" key="8">
    <source>
        <dbReference type="PROSITE-ProRule" id="PRU00703"/>
    </source>
</evidence>
<dbReference type="SMART" id="SM00924">
    <property type="entry name" value="MgtE_N"/>
    <property type="match status" value="1"/>
</dbReference>
<dbReference type="InterPro" id="IPR000644">
    <property type="entry name" value="CBS_dom"/>
</dbReference>
<dbReference type="Pfam" id="PF03448">
    <property type="entry name" value="MgtE_N"/>
    <property type="match status" value="1"/>
</dbReference>
<comment type="similarity">
    <text evidence="2 9">Belongs to the SLC41A transporter family.</text>
</comment>
<dbReference type="SUPFAM" id="SSF158791">
    <property type="entry name" value="MgtE N-terminal domain-like"/>
    <property type="match status" value="1"/>
</dbReference>
<dbReference type="InterPro" id="IPR036739">
    <property type="entry name" value="SLC41_membr_dom_sf"/>
</dbReference>
<dbReference type="Pfam" id="PF01769">
    <property type="entry name" value="MgtE"/>
    <property type="match status" value="1"/>
</dbReference>
<dbReference type="Pfam" id="PF00571">
    <property type="entry name" value="CBS"/>
    <property type="match status" value="2"/>
</dbReference>
<dbReference type="AlphaFoldDB" id="A0A1W2B1U6"/>
<dbReference type="Proteomes" id="UP000192393">
    <property type="component" value="Unassembled WGS sequence"/>
</dbReference>
<keyword evidence="5 9" id="KW-0460">Magnesium</keyword>
<dbReference type="InterPro" id="IPR038076">
    <property type="entry name" value="MgtE_N_sf"/>
</dbReference>
<feature type="domain" description="CBS" evidence="10">
    <location>
        <begin position="141"/>
        <end position="203"/>
    </location>
</feature>
<evidence type="ECO:0000256" key="2">
    <source>
        <dbReference type="ARBA" id="ARBA00009749"/>
    </source>
</evidence>
<proteinExistence type="inferred from homology"/>
<dbReference type="PANTHER" id="PTHR43773">
    <property type="entry name" value="MAGNESIUM TRANSPORTER MGTE"/>
    <property type="match status" value="1"/>
</dbReference>
<dbReference type="SUPFAM" id="SSF161093">
    <property type="entry name" value="MgtE membrane domain-like"/>
    <property type="match status" value="1"/>
</dbReference>
<name>A0A1W2B1U6_9FLAO</name>
<dbReference type="GO" id="GO:0046872">
    <property type="term" value="F:metal ion binding"/>
    <property type="evidence" value="ECO:0007669"/>
    <property type="project" value="UniProtKB-KW"/>
</dbReference>
<evidence type="ECO:0000256" key="6">
    <source>
        <dbReference type="ARBA" id="ARBA00022989"/>
    </source>
</evidence>
<dbReference type="STRING" id="1434700.SAMN06296427_105216"/>
<keyword evidence="3 9" id="KW-0813">Transport</keyword>
<dbReference type="PANTHER" id="PTHR43773:SF1">
    <property type="entry name" value="MAGNESIUM TRANSPORTER MGTE"/>
    <property type="match status" value="1"/>
</dbReference>
<organism evidence="11 12">
    <name type="scientific">Moheibacter sediminis</name>
    <dbReference type="NCBI Taxonomy" id="1434700"/>
    <lineage>
        <taxon>Bacteria</taxon>
        <taxon>Pseudomonadati</taxon>
        <taxon>Bacteroidota</taxon>
        <taxon>Flavobacteriia</taxon>
        <taxon>Flavobacteriales</taxon>
        <taxon>Weeksellaceae</taxon>
        <taxon>Moheibacter</taxon>
    </lineage>
</organism>
<gene>
    <name evidence="11" type="ORF">SAMN06296427_105216</name>
</gene>
<feature type="transmembrane region" description="Helical" evidence="9">
    <location>
        <begin position="388"/>
        <end position="414"/>
    </location>
</feature>
<evidence type="ECO:0000259" key="10">
    <source>
        <dbReference type="PROSITE" id="PS51371"/>
    </source>
</evidence>
<evidence type="ECO:0000256" key="4">
    <source>
        <dbReference type="ARBA" id="ARBA00022692"/>
    </source>
</evidence>
<feature type="transmembrane region" description="Helical" evidence="9">
    <location>
        <begin position="426"/>
        <end position="449"/>
    </location>
</feature>
<dbReference type="InterPro" id="IPR006667">
    <property type="entry name" value="SLC41_membr_dom"/>
</dbReference>
<dbReference type="SUPFAM" id="SSF54631">
    <property type="entry name" value="CBS-domain pair"/>
    <property type="match status" value="1"/>
</dbReference>
<keyword evidence="7 9" id="KW-0472">Membrane</keyword>
<evidence type="ECO:0000313" key="12">
    <source>
        <dbReference type="Proteomes" id="UP000192393"/>
    </source>
</evidence>
<feature type="transmembrane region" description="Helical" evidence="9">
    <location>
        <begin position="317"/>
        <end position="340"/>
    </location>
</feature>
<keyword evidence="9" id="KW-0479">Metal-binding</keyword>
<evidence type="ECO:0000256" key="7">
    <source>
        <dbReference type="ARBA" id="ARBA00023136"/>
    </source>
</evidence>
<dbReference type="NCBIfam" id="TIGR00400">
    <property type="entry name" value="mgtE"/>
    <property type="match status" value="1"/>
</dbReference>
<keyword evidence="9" id="KW-1003">Cell membrane</keyword>
<dbReference type="GO" id="GO:0005886">
    <property type="term" value="C:plasma membrane"/>
    <property type="evidence" value="ECO:0007669"/>
    <property type="project" value="UniProtKB-SubCell"/>
</dbReference>
<keyword evidence="12" id="KW-1185">Reference proteome</keyword>
<dbReference type="Gene3D" id="1.25.60.10">
    <property type="entry name" value="MgtE N-terminal domain-like"/>
    <property type="match status" value="1"/>
</dbReference>
<dbReference type="SMART" id="SM00116">
    <property type="entry name" value="CBS"/>
    <property type="match status" value="2"/>
</dbReference>
<feature type="transmembrane region" description="Helical" evidence="9">
    <location>
        <begin position="289"/>
        <end position="311"/>
    </location>
</feature>
<accession>A0A1W2B1U6</accession>
<dbReference type="InterPro" id="IPR006669">
    <property type="entry name" value="MgtE_transporter"/>
</dbReference>
<comment type="subunit">
    <text evidence="9">Homodimer.</text>
</comment>
<dbReference type="InterPro" id="IPR006668">
    <property type="entry name" value="Mg_transptr_MgtE_intracell_dom"/>
</dbReference>
<dbReference type="RefSeq" id="WP_084017418.1">
    <property type="nucleotide sequence ID" value="NZ_FWXS01000005.1"/>
</dbReference>
<evidence type="ECO:0000256" key="3">
    <source>
        <dbReference type="ARBA" id="ARBA00022448"/>
    </source>
</evidence>
<dbReference type="EMBL" id="FWXS01000005">
    <property type="protein sequence ID" value="SMC66388.1"/>
    <property type="molecule type" value="Genomic_DNA"/>
</dbReference>
<sequence length="451" mass="50397">MSIEINKDFLSALADCIREQNSKSAHEMLVDLHPADIAEFFPQLELEEQSYLISLLDNEVSAAVMLELEEDDRKKLLRLLSPKEIAEDLITEMDTDDAVDVISELSEAKKDEVIAQLEDKEHAQDIVDLLRYDEDTAGGLMRKEFVKVNKNWNVITAVREMRRQAEDLEEVYSIYVVNDDNELLGTLSLKKLLTTSSSTKLEELYNKNVHYVKAGANDEDVAKIIQKYDLMEIPVVDELMRLQGIITVDDIIDVMREEAEEDYQLAAGITRNVDADDSIWTLTKARLPWLLIGMFGGLCAASIINGFTVVLEKYKVLLLFVPLIQSTAGNVGIQSSAIIVQGLANGTIKGEVWKLLWKEFLLGLLNGLGIAIIVLFFSHFWFGTPYLVSATICVALVTVIIIAATIGTFIPLFLSKRGLDPAVSTGPFITTSNDIFGVFIYFMIAKMLLGF</sequence>
<dbReference type="CDD" id="cd04606">
    <property type="entry name" value="CBS_pair_Mg_transporter"/>
    <property type="match status" value="1"/>
</dbReference>